<keyword evidence="3" id="KW-0378">Hydrolase</keyword>
<name>A0A7J6ID55_COLFN</name>
<dbReference type="SUPFAM" id="SSF54001">
    <property type="entry name" value="Cysteine proteinases"/>
    <property type="match status" value="1"/>
</dbReference>
<dbReference type="InterPro" id="IPR003653">
    <property type="entry name" value="Peptidase_C48_C"/>
</dbReference>
<evidence type="ECO:0000256" key="2">
    <source>
        <dbReference type="ARBA" id="ARBA00022670"/>
    </source>
</evidence>
<dbReference type="GO" id="GO:0006508">
    <property type="term" value="P:proteolysis"/>
    <property type="evidence" value="ECO:0007669"/>
    <property type="project" value="UniProtKB-KW"/>
</dbReference>
<dbReference type="OrthoDB" id="4841230at2759"/>
<evidence type="ECO:0000259" key="5">
    <source>
        <dbReference type="Pfam" id="PF02902"/>
    </source>
</evidence>
<evidence type="ECO:0000256" key="4">
    <source>
        <dbReference type="SAM" id="MobiDB-lite"/>
    </source>
</evidence>
<feature type="compositionally biased region" description="Polar residues" evidence="4">
    <location>
        <begin position="295"/>
        <end position="312"/>
    </location>
</feature>
<comment type="caution">
    <text evidence="6">The sequence shown here is derived from an EMBL/GenBank/DDBJ whole genome shotgun (WGS) entry which is preliminary data.</text>
</comment>
<evidence type="ECO:0000313" key="6">
    <source>
        <dbReference type="EMBL" id="KAF4473631.1"/>
    </source>
</evidence>
<dbReference type="AlphaFoldDB" id="A0A7J6ID55"/>
<dbReference type="GO" id="GO:0019783">
    <property type="term" value="F:ubiquitin-like protein peptidase activity"/>
    <property type="evidence" value="ECO:0007669"/>
    <property type="project" value="UniProtKB-ARBA"/>
</dbReference>
<dbReference type="EMBL" id="ANPB02000012">
    <property type="protein sequence ID" value="KAF4473631.1"/>
    <property type="molecule type" value="Genomic_DNA"/>
</dbReference>
<dbReference type="Pfam" id="PF02902">
    <property type="entry name" value="Peptidase_C48"/>
    <property type="match status" value="1"/>
</dbReference>
<reference evidence="6 7" key="1">
    <citation type="submission" date="2012-08" db="EMBL/GenBank/DDBJ databases">
        <authorList>
            <person name="Gan P.H.P."/>
            <person name="Ikeda K."/>
            <person name="Irieda H."/>
            <person name="Narusaka M."/>
            <person name="O'Connell R.J."/>
            <person name="Narusaka Y."/>
            <person name="Takano Y."/>
            <person name="Kubo Y."/>
            <person name="Shirasu K."/>
        </authorList>
    </citation>
    <scope>NUCLEOTIDE SEQUENCE [LARGE SCALE GENOMIC DNA]</scope>
    <source>
        <strain evidence="6 7">Nara gc5</strain>
    </source>
</reference>
<dbReference type="Proteomes" id="UP000011096">
    <property type="component" value="Unassembled WGS sequence"/>
</dbReference>
<feature type="region of interest" description="Disordered" evidence="4">
    <location>
        <begin position="1"/>
        <end position="36"/>
    </location>
</feature>
<evidence type="ECO:0000313" key="7">
    <source>
        <dbReference type="Proteomes" id="UP000011096"/>
    </source>
</evidence>
<accession>A0A7J6ID55</accession>
<feature type="domain" description="Ubiquitin-like protease family profile" evidence="5">
    <location>
        <begin position="363"/>
        <end position="477"/>
    </location>
</feature>
<comment type="similarity">
    <text evidence="1">Belongs to the peptidase C48 family.</text>
</comment>
<gene>
    <name evidence="6" type="ORF">CGGC5_v017301</name>
</gene>
<dbReference type="GO" id="GO:0008234">
    <property type="term" value="F:cysteine-type peptidase activity"/>
    <property type="evidence" value="ECO:0007669"/>
    <property type="project" value="InterPro"/>
</dbReference>
<feature type="region of interest" description="Disordered" evidence="4">
    <location>
        <begin position="214"/>
        <end position="254"/>
    </location>
</feature>
<evidence type="ECO:0000256" key="1">
    <source>
        <dbReference type="ARBA" id="ARBA00005234"/>
    </source>
</evidence>
<protein>
    <recommendedName>
        <fullName evidence="5">Ubiquitin-like protease family profile domain-containing protein</fullName>
    </recommendedName>
</protein>
<reference evidence="6 7" key="2">
    <citation type="submission" date="2020-04" db="EMBL/GenBank/DDBJ databases">
        <title>Genome sequencing and assembly of multiple isolates from the Colletotrichum gloeosporioides species complex.</title>
        <authorList>
            <person name="Gan P."/>
            <person name="Shirasu K."/>
        </authorList>
    </citation>
    <scope>NUCLEOTIDE SEQUENCE [LARGE SCALE GENOMIC DNA]</scope>
    <source>
        <strain evidence="6 7">Nara gc5</strain>
    </source>
</reference>
<dbReference type="GeneID" id="43611797"/>
<dbReference type="RefSeq" id="XP_066006718.1">
    <property type="nucleotide sequence ID" value="XM_066153886.1"/>
</dbReference>
<dbReference type="Gene3D" id="3.40.395.10">
    <property type="entry name" value="Adenoviral Proteinase, Chain A"/>
    <property type="match status" value="1"/>
</dbReference>
<evidence type="ECO:0000256" key="3">
    <source>
        <dbReference type="ARBA" id="ARBA00022801"/>
    </source>
</evidence>
<keyword evidence="7" id="KW-1185">Reference proteome</keyword>
<feature type="compositionally biased region" description="Polar residues" evidence="4">
    <location>
        <begin position="1"/>
        <end position="24"/>
    </location>
</feature>
<feature type="region of interest" description="Disordered" evidence="4">
    <location>
        <begin position="279"/>
        <end position="312"/>
    </location>
</feature>
<keyword evidence="2" id="KW-0645">Protease</keyword>
<feature type="compositionally biased region" description="Low complexity" evidence="4">
    <location>
        <begin position="224"/>
        <end position="235"/>
    </location>
</feature>
<proteinExistence type="inferred from homology"/>
<sequence>MQPIQDSSSAEKVTGSRSSGQDRNVAQDRPESLLTTPVRTLNQDLELLVRHAEEDNDITSHLDELEAVLTRYKATHTSQQILAQLSGSIQSLYNVVKGTAGNKLGGVVRSVSQAWQITPEALLSSFNFVTSCISRFADGTRPKEIRQWPRASLSNERTVTSDIEEHSREAEIKRSETILSCLEHSELEDIDLAGAMSECDIVIDSSNDLGVILPGSDTQDIRQSSSIDGASSAPSHHPHPMSTGSLTPNSAPPEHLTLVSEESFLITPLTPCVSTMAMAETSTPKPVEDAHVDQDSTPEGQHQSAGDQGLTKNSCHFDWSRLPPGVSERLRPGVRLNCDAMNTLFDLISGATPPGAVSILHTQIVQGSSPPLAARFETMSESPTILLPLHLPKAEHWVLLVRRRSGPFEIWDSLFSQSPSWKKDAESAAMSALSKVSPRWLPNVLANFDWKHGIQQENDTDCGVAVLVNAMYILTERLSSGPVDMSLWRRVLETLLTPPRTAMTAWKLHPGYDEIKLVENEPITLRKGAMITGQNLSAAQEMRREWKRKMTESITSQVSAGTERLMAYGIRVEGIRDTFNTLRTAYPVVVSSAELQACVAKADSRPAALHKMRAIVDPAQDEVDLASLLASRCRAMKRRALNIQCATEGVDALLTQLTLELEDVDRRQVALQQLGKNTDLF</sequence>
<dbReference type="InterPro" id="IPR038765">
    <property type="entry name" value="Papain-like_cys_pep_sf"/>
</dbReference>
<dbReference type="InParanoid" id="A0A7J6ID55"/>
<organism evidence="6 7">
    <name type="scientific">Colletotrichum fructicola (strain Nara gc5)</name>
    <name type="common">Anthracnose fungus</name>
    <name type="synonym">Colletotrichum gloeosporioides (strain Nara gc5)</name>
    <dbReference type="NCBI Taxonomy" id="1213859"/>
    <lineage>
        <taxon>Eukaryota</taxon>
        <taxon>Fungi</taxon>
        <taxon>Dikarya</taxon>
        <taxon>Ascomycota</taxon>
        <taxon>Pezizomycotina</taxon>
        <taxon>Sordariomycetes</taxon>
        <taxon>Hypocreomycetidae</taxon>
        <taxon>Glomerellales</taxon>
        <taxon>Glomerellaceae</taxon>
        <taxon>Colletotrichum</taxon>
        <taxon>Colletotrichum gloeosporioides species complex</taxon>
    </lineage>
</organism>